<sequence>MKVKNEQLEDLIVKLRAREEAAPLSPKQPWREELDTDIAALVLAEPRGTLAIALKCGLHLLNDSIDLAHGYAQQIEHDATGAYWHGIIHHMEHDYSNAKYWLYASGKHAASRQLEEQAFRWLKEESDWTSAAEGKVKDAIEGLAAGSRWNALLFVDAIALQESGVGSEQTYRILQHVQGIEIQALFDYTLAAAVQAGQA</sequence>
<dbReference type="RefSeq" id="WP_183604637.1">
    <property type="nucleotide sequence ID" value="NZ_JACHXK010000036.1"/>
</dbReference>
<comment type="caution">
    <text evidence="1">The sequence shown here is derived from an EMBL/GenBank/DDBJ whole genome shotgun (WGS) entry which is preliminary data.</text>
</comment>
<name>A0A7W5FRK0_9BACL</name>
<keyword evidence="2" id="KW-1185">Reference proteome</keyword>
<organism evidence="1 2">
    <name type="scientific">Paenibacillus phyllosphaerae</name>
    <dbReference type="NCBI Taxonomy" id="274593"/>
    <lineage>
        <taxon>Bacteria</taxon>
        <taxon>Bacillati</taxon>
        <taxon>Bacillota</taxon>
        <taxon>Bacilli</taxon>
        <taxon>Bacillales</taxon>
        <taxon>Paenibacillaceae</taxon>
        <taxon>Paenibacillus</taxon>
    </lineage>
</organism>
<evidence type="ECO:0000313" key="1">
    <source>
        <dbReference type="EMBL" id="MBB3114610.1"/>
    </source>
</evidence>
<reference evidence="1 2" key="1">
    <citation type="submission" date="2020-08" db="EMBL/GenBank/DDBJ databases">
        <title>Genomic Encyclopedia of Type Strains, Phase III (KMG-III): the genomes of soil and plant-associated and newly described type strains.</title>
        <authorList>
            <person name="Whitman W."/>
        </authorList>
    </citation>
    <scope>NUCLEOTIDE SEQUENCE [LARGE SCALE GENOMIC DNA]</scope>
    <source>
        <strain evidence="1 2">CECT 5862</strain>
    </source>
</reference>
<gene>
    <name evidence="1" type="ORF">FHS18_006732</name>
</gene>
<proteinExistence type="predicted"/>
<dbReference type="EMBL" id="JACHXK010000036">
    <property type="protein sequence ID" value="MBB3114610.1"/>
    <property type="molecule type" value="Genomic_DNA"/>
</dbReference>
<accession>A0A7W5FRK0</accession>
<dbReference type="Proteomes" id="UP000570361">
    <property type="component" value="Unassembled WGS sequence"/>
</dbReference>
<dbReference type="AlphaFoldDB" id="A0A7W5FRK0"/>
<evidence type="ECO:0000313" key="2">
    <source>
        <dbReference type="Proteomes" id="UP000570361"/>
    </source>
</evidence>
<protein>
    <submittedName>
        <fullName evidence="1">Uncharacterized protein</fullName>
    </submittedName>
</protein>